<dbReference type="Proteomes" id="UP000799754">
    <property type="component" value="Unassembled WGS sequence"/>
</dbReference>
<keyword evidence="2" id="KW-1185">Reference proteome</keyword>
<proteinExistence type="predicted"/>
<comment type="caution">
    <text evidence="1">The sequence shown here is derived from an EMBL/GenBank/DDBJ whole genome shotgun (WGS) entry which is preliminary data.</text>
</comment>
<dbReference type="EMBL" id="MU006704">
    <property type="protein sequence ID" value="KAF2631480.1"/>
    <property type="molecule type" value="Genomic_DNA"/>
</dbReference>
<reference evidence="1" key="1">
    <citation type="journal article" date="2020" name="Stud. Mycol.">
        <title>101 Dothideomycetes genomes: a test case for predicting lifestyles and emergence of pathogens.</title>
        <authorList>
            <person name="Haridas S."/>
            <person name="Albert R."/>
            <person name="Binder M."/>
            <person name="Bloem J."/>
            <person name="Labutti K."/>
            <person name="Salamov A."/>
            <person name="Andreopoulos B."/>
            <person name="Baker S."/>
            <person name="Barry K."/>
            <person name="Bills G."/>
            <person name="Bluhm B."/>
            <person name="Cannon C."/>
            <person name="Castanera R."/>
            <person name="Culley D."/>
            <person name="Daum C."/>
            <person name="Ezra D."/>
            <person name="Gonzalez J."/>
            <person name="Henrissat B."/>
            <person name="Kuo A."/>
            <person name="Liang C."/>
            <person name="Lipzen A."/>
            <person name="Lutzoni F."/>
            <person name="Magnuson J."/>
            <person name="Mondo S."/>
            <person name="Nolan M."/>
            <person name="Ohm R."/>
            <person name="Pangilinan J."/>
            <person name="Park H.-J."/>
            <person name="Ramirez L."/>
            <person name="Alfaro M."/>
            <person name="Sun H."/>
            <person name="Tritt A."/>
            <person name="Yoshinaga Y."/>
            <person name="Zwiers L.-H."/>
            <person name="Turgeon B."/>
            <person name="Goodwin S."/>
            <person name="Spatafora J."/>
            <person name="Crous P."/>
            <person name="Grigoriev I."/>
        </authorList>
    </citation>
    <scope>NUCLEOTIDE SEQUENCE</scope>
    <source>
        <strain evidence="1">CBS 525.71</strain>
    </source>
</reference>
<protein>
    <submittedName>
        <fullName evidence="1">Uncharacterized protein</fullName>
    </submittedName>
</protein>
<name>A0ACB6SCZ7_9PLEO</name>
<evidence type="ECO:0000313" key="1">
    <source>
        <dbReference type="EMBL" id="KAF2631480.1"/>
    </source>
</evidence>
<organism evidence="1 2">
    <name type="scientific">Macroventuria anomochaeta</name>
    <dbReference type="NCBI Taxonomy" id="301207"/>
    <lineage>
        <taxon>Eukaryota</taxon>
        <taxon>Fungi</taxon>
        <taxon>Dikarya</taxon>
        <taxon>Ascomycota</taxon>
        <taxon>Pezizomycotina</taxon>
        <taxon>Dothideomycetes</taxon>
        <taxon>Pleosporomycetidae</taxon>
        <taxon>Pleosporales</taxon>
        <taxon>Pleosporineae</taxon>
        <taxon>Didymellaceae</taxon>
        <taxon>Macroventuria</taxon>
    </lineage>
</organism>
<accession>A0ACB6SCZ7</accession>
<evidence type="ECO:0000313" key="2">
    <source>
        <dbReference type="Proteomes" id="UP000799754"/>
    </source>
</evidence>
<gene>
    <name evidence="1" type="ORF">BU25DRAFT_189330</name>
</gene>
<sequence length="156" mass="17395">MRMLLIQQSCVNRSCEVAPCWRVVAALYICHLTACCSSGEASKPTPAPVSCLALRPWPPSCRLCWESKMRNLNNYHSNRSRTVSDSLLCIRLERNNTRLSQLSLRSLLSCLSLQSAILKLRTLHGFNTDHTSERHVRLAQQPQGHPSAAPSSLQVG</sequence>